<evidence type="ECO:0000313" key="2">
    <source>
        <dbReference type="Proteomes" id="UP001146351"/>
    </source>
</evidence>
<accession>A0A9W9LVB5</accession>
<evidence type="ECO:0000313" key="1">
    <source>
        <dbReference type="EMBL" id="KAJ5179363.1"/>
    </source>
</evidence>
<comment type="caution">
    <text evidence="1">The sequence shown here is derived from an EMBL/GenBank/DDBJ whole genome shotgun (WGS) entry which is preliminary data.</text>
</comment>
<protein>
    <submittedName>
        <fullName evidence="1">Uncharacterized protein</fullName>
    </submittedName>
</protein>
<dbReference type="EMBL" id="JAPQKO010000002">
    <property type="protein sequence ID" value="KAJ5179363.1"/>
    <property type="molecule type" value="Genomic_DNA"/>
</dbReference>
<gene>
    <name evidence="1" type="ORF">N7492_002573</name>
</gene>
<dbReference type="AlphaFoldDB" id="A0A9W9LVB5"/>
<dbReference type="Proteomes" id="UP001146351">
    <property type="component" value="Unassembled WGS sequence"/>
</dbReference>
<organism evidence="1 2">
    <name type="scientific">Penicillium capsulatum</name>
    <dbReference type="NCBI Taxonomy" id="69766"/>
    <lineage>
        <taxon>Eukaryota</taxon>
        <taxon>Fungi</taxon>
        <taxon>Dikarya</taxon>
        <taxon>Ascomycota</taxon>
        <taxon>Pezizomycotina</taxon>
        <taxon>Eurotiomycetes</taxon>
        <taxon>Eurotiomycetidae</taxon>
        <taxon>Eurotiales</taxon>
        <taxon>Aspergillaceae</taxon>
        <taxon>Penicillium</taxon>
    </lineage>
</organism>
<reference evidence="1" key="2">
    <citation type="journal article" date="2023" name="IMA Fungus">
        <title>Comparative genomic study of the Penicillium genus elucidates a diverse pangenome and 15 lateral gene transfer events.</title>
        <authorList>
            <person name="Petersen C."/>
            <person name="Sorensen T."/>
            <person name="Nielsen M.R."/>
            <person name="Sondergaard T.E."/>
            <person name="Sorensen J.L."/>
            <person name="Fitzpatrick D.A."/>
            <person name="Frisvad J.C."/>
            <person name="Nielsen K.L."/>
        </authorList>
    </citation>
    <scope>NUCLEOTIDE SEQUENCE</scope>
    <source>
        <strain evidence="1">IBT 21917</strain>
    </source>
</reference>
<reference evidence="1" key="1">
    <citation type="submission" date="2022-11" db="EMBL/GenBank/DDBJ databases">
        <authorList>
            <person name="Petersen C."/>
        </authorList>
    </citation>
    <scope>NUCLEOTIDE SEQUENCE</scope>
    <source>
        <strain evidence="1">IBT 21917</strain>
    </source>
</reference>
<proteinExistence type="predicted"/>
<name>A0A9W9LVB5_9EURO</name>
<keyword evidence="2" id="KW-1185">Reference proteome</keyword>
<sequence>MIRVNLSDFRTSQYQAFVNITLTPLSARPIHTPVIPVLFGFRLETVLLKSQEEKPDESRADARLLYNAAAG</sequence>